<dbReference type="Pfam" id="PF12838">
    <property type="entry name" value="Fer4_7"/>
    <property type="match status" value="1"/>
</dbReference>
<evidence type="ECO:0000256" key="7">
    <source>
        <dbReference type="ARBA" id="ARBA00023014"/>
    </source>
</evidence>
<dbReference type="InterPro" id="IPR011886">
    <property type="entry name" value="NapH_MauN"/>
</dbReference>
<evidence type="ECO:0000259" key="9">
    <source>
        <dbReference type="PROSITE" id="PS51379"/>
    </source>
</evidence>
<organism evidence="10 11">
    <name type="scientific">Thauera sedimentorum</name>
    <dbReference type="NCBI Taxonomy" id="2767595"/>
    <lineage>
        <taxon>Bacteria</taxon>
        <taxon>Pseudomonadati</taxon>
        <taxon>Pseudomonadota</taxon>
        <taxon>Betaproteobacteria</taxon>
        <taxon>Rhodocyclales</taxon>
        <taxon>Zoogloeaceae</taxon>
        <taxon>Thauera</taxon>
    </lineage>
</organism>
<dbReference type="InterPro" id="IPR017900">
    <property type="entry name" value="4Fe4S_Fe_S_CS"/>
</dbReference>
<dbReference type="Gene3D" id="3.30.70.20">
    <property type="match status" value="1"/>
</dbReference>
<feature type="transmembrane region" description="Helical" evidence="8">
    <location>
        <begin position="49"/>
        <end position="69"/>
    </location>
</feature>
<dbReference type="InterPro" id="IPR017896">
    <property type="entry name" value="4Fe4S_Fe-S-bd"/>
</dbReference>
<evidence type="ECO:0000256" key="2">
    <source>
        <dbReference type="ARBA" id="ARBA00022485"/>
    </source>
</evidence>
<keyword evidence="1" id="KW-0813">Transport</keyword>
<keyword evidence="8" id="KW-0812">Transmembrane</keyword>
<keyword evidence="8" id="KW-1133">Transmembrane helix</keyword>
<dbReference type="InterPro" id="IPR051684">
    <property type="entry name" value="Electron_Trans/Redox"/>
</dbReference>
<gene>
    <name evidence="10" type="primary">napH</name>
    <name evidence="10" type="ORF">IFO67_14720</name>
</gene>
<dbReference type="SUPFAM" id="SSF54862">
    <property type="entry name" value="4Fe-4S ferredoxins"/>
    <property type="match status" value="1"/>
</dbReference>
<dbReference type="PROSITE" id="PS51379">
    <property type="entry name" value="4FE4S_FER_2"/>
    <property type="match status" value="2"/>
</dbReference>
<keyword evidence="2" id="KW-0004">4Fe-4S</keyword>
<feature type="transmembrane region" description="Helical" evidence="8">
    <location>
        <begin position="104"/>
        <end position="123"/>
    </location>
</feature>
<evidence type="ECO:0000313" key="11">
    <source>
        <dbReference type="Proteomes" id="UP000603602"/>
    </source>
</evidence>
<dbReference type="Pfam" id="PF12801">
    <property type="entry name" value="Fer4_5"/>
    <property type="match status" value="2"/>
</dbReference>
<keyword evidence="6" id="KW-0408">Iron</keyword>
<feature type="transmembrane region" description="Helical" evidence="8">
    <location>
        <begin position="158"/>
        <end position="176"/>
    </location>
</feature>
<keyword evidence="8" id="KW-0472">Membrane</keyword>
<dbReference type="Proteomes" id="UP000603602">
    <property type="component" value="Unassembled WGS sequence"/>
</dbReference>
<evidence type="ECO:0000256" key="1">
    <source>
        <dbReference type="ARBA" id="ARBA00022448"/>
    </source>
</evidence>
<dbReference type="NCBIfam" id="TIGR02163">
    <property type="entry name" value="napH"/>
    <property type="match status" value="1"/>
</dbReference>
<keyword evidence="3" id="KW-0479">Metal-binding</keyword>
<evidence type="ECO:0000256" key="3">
    <source>
        <dbReference type="ARBA" id="ARBA00022723"/>
    </source>
</evidence>
<feature type="domain" description="4Fe-4S ferredoxin-type" evidence="9">
    <location>
        <begin position="271"/>
        <end position="300"/>
    </location>
</feature>
<reference evidence="11" key="1">
    <citation type="submission" date="2023-07" db="EMBL/GenBank/DDBJ databases">
        <title>Thauera sp. CAU 1555 isolated from sand of Yaerae Beach.</title>
        <authorList>
            <person name="Kim W."/>
        </authorList>
    </citation>
    <scope>NUCLEOTIDE SEQUENCE [LARGE SCALE GENOMIC DNA]</scope>
    <source>
        <strain evidence="11">CAU 1555</strain>
    </source>
</reference>
<protein>
    <submittedName>
        <fullName evidence="10">Quinol dehydrogenase ferredoxin subunit NapH</fullName>
    </submittedName>
</protein>
<keyword evidence="7" id="KW-0411">Iron-sulfur</keyword>
<keyword evidence="5" id="KW-0249">Electron transport</keyword>
<feature type="domain" description="4Fe-4S ferredoxin-type" evidence="9">
    <location>
        <begin position="235"/>
        <end position="266"/>
    </location>
</feature>
<name>A0ABR9BD70_9RHOO</name>
<comment type="caution">
    <text evidence="10">The sequence shown here is derived from an EMBL/GenBank/DDBJ whole genome shotgun (WGS) entry which is preliminary data.</text>
</comment>
<accession>A0ABR9BD70</accession>
<dbReference type="NCBIfam" id="NF007013">
    <property type="entry name" value="PRK09477.1"/>
    <property type="match status" value="1"/>
</dbReference>
<dbReference type="PROSITE" id="PS00198">
    <property type="entry name" value="4FE4S_FER_1"/>
    <property type="match status" value="1"/>
</dbReference>
<keyword evidence="4" id="KW-0677">Repeat</keyword>
<evidence type="ECO:0000256" key="6">
    <source>
        <dbReference type="ARBA" id="ARBA00023004"/>
    </source>
</evidence>
<feature type="transmembrane region" description="Helical" evidence="8">
    <location>
        <begin position="188"/>
        <end position="209"/>
    </location>
</feature>
<dbReference type="PANTHER" id="PTHR30176:SF3">
    <property type="entry name" value="FERREDOXIN-TYPE PROTEIN NAPH"/>
    <property type="match status" value="1"/>
</dbReference>
<evidence type="ECO:0000256" key="4">
    <source>
        <dbReference type="ARBA" id="ARBA00022737"/>
    </source>
</evidence>
<evidence type="ECO:0000313" key="10">
    <source>
        <dbReference type="EMBL" id="MBD8504147.1"/>
    </source>
</evidence>
<evidence type="ECO:0000256" key="8">
    <source>
        <dbReference type="SAM" id="Phobius"/>
    </source>
</evidence>
<keyword evidence="11" id="KW-1185">Reference proteome</keyword>
<dbReference type="PANTHER" id="PTHR30176">
    <property type="entry name" value="FERREDOXIN-TYPE PROTEIN NAPH"/>
    <property type="match status" value="1"/>
</dbReference>
<dbReference type="RefSeq" id="WP_187718921.1">
    <property type="nucleotide sequence ID" value="NZ_JACTAH010000002.1"/>
</dbReference>
<evidence type="ECO:0000256" key="5">
    <source>
        <dbReference type="ARBA" id="ARBA00022982"/>
    </source>
</evidence>
<sequence length="306" mass="33049">MSGACDPAVRARTAARGAAVRGSVTRPGADAVTEKGWLRASKWLLARRVSQLGILALFLAGPWFGLWIVKGNLSSSLTLGVLPLTDVFLLAQSVAAGQWPYQEALLGGAIVLAFYLLVGGRAFCSWVCPVNMVTDAAAWLRRRLGIKGGKVPHASTRYWLLGFVLAAAALTGTLAWEWVNPVSMFHRGLIFGFGLSWGIVLGVFLYDLFIASRGWCGHLCPMGAAYSLLGGVALPRVTADRRSRCDDCMDCFAVCPEPQVIRPALKAAGQDHPLILDRNCTTCGRCVDVCSKDVFRITTRFDRSES</sequence>
<dbReference type="EMBL" id="JACYTO010000002">
    <property type="protein sequence ID" value="MBD8504147.1"/>
    <property type="molecule type" value="Genomic_DNA"/>
</dbReference>
<proteinExistence type="predicted"/>